<protein>
    <submittedName>
        <fullName evidence="2">Phosphoadenosine phosphosulfate reductase family protein</fullName>
    </submittedName>
</protein>
<feature type="domain" description="Phosphoadenosine phosphosulphate reductase" evidence="1">
    <location>
        <begin position="31"/>
        <end position="79"/>
    </location>
</feature>
<dbReference type="Gene3D" id="3.40.50.620">
    <property type="entry name" value="HUPs"/>
    <property type="match status" value="1"/>
</dbReference>
<name>A0ABR8D0S7_9NOST</name>
<sequence>MLNLQLSLLEETRSPIEVLLNEPAPDPKSPIVVSYGGGRNSTALLILCWKLGIKPDLILFADTGAEKAETYQYIEMFSKWLVERGMPPITVVIRTPSKVSSRRKALVAAISNLQILIRLQILLPDSRNNKTIFVIQWLIHWFNVAGSQYTTLEEECLVNQALPSVAYGHKKCSIEWKVKPQNEFVENWVIENEFTRVPVRKFIGFHAAEVHRLIDRKTRQIRSLTDGIYRMEYPLMLHGLDNLACQVLIISVGLPIPPKSSCVFCPNAKLEEIRTMKPEDRAKAHLIEQVWQDGCQKQDSSIKGLGRRFSWRDVDSLSGLEEVAIGSVQESRQCHCID</sequence>
<dbReference type="RefSeq" id="WP_190467448.1">
    <property type="nucleotide sequence ID" value="NZ_JACJSG010000004.1"/>
</dbReference>
<dbReference type="InterPro" id="IPR014729">
    <property type="entry name" value="Rossmann-like_a/b/a_fold"/>
</dbReference>
<dbReference type="SUPFAM" id="SSF52402">
    <property type="entry name" value="Adenine nucleotide alpha hydrolases-like"/>
    <property type="match status" value="1"/>
</dbReference>
<comment type="caution">
    <text evidence="2">The sequence shown here is derived from an EMBL/GenBank/DDBJ whole genome shotgun (WGS) entry which is preliminary data.</text>
</comment>
<dbReference type="Proteomes" id="UP000661112">
    <property type="component" value="Unassembled WGS sequence"/>
</dbReference>
<evidence type="ECO:0000313" key="2">
    <source>
        <dbReference type="EMBL" id="MBD2499835.1"/>
    </source>
</evidence>
<accession>A0ABR8D0S7</accession>
<dbReference type="EMBL" id="JACJSG010000004">
    <property type="protein sequence ID" value="MBD2499835.1"/>
    <property type="molecule type" value="Genomic_DNA"/>
</dbReference>
<evidence type="ECO:0000313" key="3">
    <source>
        <dbReference type="Proteomes" id="UP000661112"/>
    </source>
</evidence>
<evidence type="ECO:0000259" key="1">
    <source>
        <dbReference type="Pfam" id="PF01507"/>
    </source>
</evidence>
<proteinExistence type="predicted"/>
<reference evidence="2 3" key="1">
    <citation type="journal article" date="2020" name="ISME J.">
        <title>Comparative genomics reveals insights into cyanobacterial evolution and habitat adaptation.</title>
        <authorList>
            <person name="Chen M.Y."/>
            <person name="Teng W.K."/>
            <person name="Zhao L."/>
            <person name="Hu C.X."/>
            <person name="Zhou Y.K."/>
            <person name="Han B.P."/>
            <person name="Song L.R."/>
            <person name="Shu W.S."/>
        </authorList>
    </citation>
    <scope>NUCLEOTIDE SEQUENCE [LARGE SCALE GENOMIC DNA]</scope>
    <source>
        <strain evidence="2 3">FACHB-119</strain>
    </source>
</reference>
<organism evidence="2 3">
    <name type="scientific">Anabaena azotica FACHB-119</name>
    <dbReference type="NCBI Taxonomy" id="947527"/>
    <lineage>
        <taxon>Bacteria</taxon>
        <taxon>Bacillati</taxon>
        <taxon>Cyanobacteriota</taxon>
        <taxon>Cyanophyceae</taxon>
        <taxon>Nostocales</taxon>
        <taxon>Nostocaceae</taxon>
        <taxon>Anabaena</taxon>
        <taxon>Anabaena azotica</taxon>
    </lineage>
</organism>
<keyword evidence="3" id="KW-1185">Reference proteome</keyword>
<gene>
    <name evidence="2" type="ORF">H6G83_04245</name>
</gene>
<dbReference type="Pfam" id="PF01507">
    <property type="entry name" value="PAPS_reduct"/>
    <property type="match status" value="1"/>
</dbReference>
<dbReference type="InterPro" id="IPR002500">
    <property type="entry name" value="PAPS_reduct_dom"/>
</dbReference>